<evidence type="ECO:0000256" key="1">
    <source>
        <dbReference type="SAM" id="MobiDB-lite"/>
    </source>
</evidence>
<evidence type="ECO:0000256" key="2">
    <source>
        <dbReference type="SAM" id="Phobius"/>
    </source>
</evidence>
<keyword evidence="2" id="KW-0812">Transmembrane</keyword>
<name>A0ABQ2DZS9_9ACTN</name>
<dbReference type="RefSeq" id="WP_229700677.1">
    <property type="nucleotide sequence ID" value="NZ_BMMV01000003.1"/>
</dbReference>
<dbReference type="EMBL" id="BMMV01000003">
    <property type="protein sequence ID" value="GGJ81897.1"/>
    <property type="molecule type" value="Genomic_DNA"/>
</dbReference>
<evidence type="ECO:0000313" key="4">
    <source>
        <dbReference type="Proteomes" id="UP000660265"/>
    </source>
</evidence>
<evidence type="ECO:0000313" key="3">
    <source>
        <dbReference type="EMBL" id="GGJ81897.1"/>
    </source>
</evidence>
<gene>
    <name evidence="3" type="ORF">GCM10011583_11710</name>
</gene>
<accession>A0ABQ2DZS9</accession>
<feature type="region of interest" description="Disordered" evidence="1">
    <location>
        <begin position="1"/>
        <end position="37"/>
    </location>
</feature>
<keyword evidence="2" id="KW-0472">Membrane</keyword>
<feature type="transmembrane region" description="Helical" evidence="2">
    <location>
        <begin position="127"/>
        <end position="145"/>
    </location>
</feature>
<keyword evidence="4" id="KW-1185">Reference proteome</keyword>
<dbReference type="Proteomes" id="UP000660265">
    <property type="component" value="Unassembled WGS sequence"/>
</dbReference>
<comment type="caution">
    <text evidence="3">The sequence shown here is derived from an EMBL/GenBank/DDBJ whole genome shotgun (WGS) entry which is preliminary data.</text>
</comment>
<sequence>MRKGGKAKPKKIQQVPDATVADRKRTGDPQALLPSGATSSDRVCWRLTHLDIDGPWGLKSLDHDRLLLLLTDMAKFESQTVNELFHQGEWPGKCHDVHALPNRVALARLDALGLSDMTKIWKLRIGGAGRLWGFLVGNVFHVVWWDPEHEVWPSKLRNT</sequence>
<reference evidence="4" key="1">
    <citation type="journal article" date="2019" name="Int. J. Syst. Evol. Microbiol.">
        <title>The Global Catalogue of Microorganisms (GCM) 10K type strain sequencing project: providing services to taxonomists for standard genome sequencing and annotation.</title>
        <authorList>
            <consortium name="The Broad Institute Genomics Platform"/>
            <consortium name="The Broad Institute Genome Sequencing Center for Infectious Disease"/>
            <person name="Wu L."/>
            <person name="Ma J."/>
        </authorList>
    </citation>
    <scope>NUCLEOTIDE SEQUENCE [LARGE SCALE GENOMIC DNA]</scope>
    <source>
        <strain evidence="4">CGMCC 4.7275</strain>
    </source>
</reference>
<organism evidence="3 4">
    <name type="scientific">Streptomyces camponoticapitis</name>
    <dbReference type="NCBI Taxonomy" id="1616125"/>
    <lineage>
        <taxon>Bacteria</taxon>
        <taxon>Bacillati</taxon>
        <taxon>Actinomycetota</taxon>
        <taxon>Actinomycetes</taxon>
        <taxon>Kitasatosporales</taxon>
        <taxon>Streptomycetaceae</taxon>
        <taxon>Streptomyces</taxon>
    </lineage>
</organism>
<feature type="compositionally biased region" description="Basic residues" evidence="1">
    <location>
        <begin position="1"/>
        <end position="11"/>
    </location>
</feature>
<proteinExistence type="predicted"/>
<keyword evidence="2" id="KW-1133">Transmembrane helix</keyword>
<protein>
    <submittedName>
        <fullName evidence="3">Uncharacterized protein</fullName>
    </submittedName>
</protein>